<reference evidence="5" key="1">
    <citation type="journal article" date="2017" name="Cell">
        <title>Insights into land plant evolution garnered from the Marchantia polymorpha genome.</title>
        <authorList>
            <person name="Bowman J.L."/>
            <person name="Kohchi T."/>
            <person name="Yamato K.T."/>
            <person name="Jenkins J."/>
            <person name="Shu S."/>
            <person name="Ishizaki K."/>
            <person name="Yamaoka S."/>
            <person name="Nishihama R."/>
            <person name="Nakamura Y."/>
            <person name="Berger F."/>
            <person name="Adam C."/>
            <person name="Aki S.S."/>
            <person name="Althoff F."/>
            <person name="Araki T."/>
            <person name="Arteaga-Vazquez M.A."/>
            <person name="Balasubrmanian S."/>
            <person name="Barry K."/>
            <person name="Bauer D."/>
            <person name="Boehm C.R."/>
            <person name="Briginshaw L."/>
            <person name="Caballero-Perez J."/>
            <person name="Catarino B."/>
            <person name="Chen F."/>
            <person name="Chiyoda S."/>
            <person name="Chovatia M."/>
            <person name="Davies K.M."/>
            <person name="Delmans M."/>
            <person name="Demura T."/>
            <person name="Dierschke T."/>
            <person name="Dolan L."/>
            <person name="Dorantes-Acosta A.E."/>
            <person name="Eklund D.M."/>
            <person name="Florent S.N."/>
            <person name="Flores-Sandoval E."/>
            <person name="Fujiyama A."/>
            <person name="Fukuzawa H."/>
            <person name="Galik B."/>
            <person name="Grimanelli D."/>
            <person name="Grimwood J."/>
            <person name="Grossniklaus U."/>
            <person name="Hamada T."/>
            <person name="Haseloff J."/>
            <person name="Hetherington A.J."/>
            <person name="Higo A."/>
            <person name="Hirakawa Y."/>
            <person name="Hundley H.N."/>
            <person name="Ikeda Y."/>
            <person name="Inoue K."/>
            <person name="Inoue S.I."/>
            <person name="Ishida S."/>
            <person name="Jia Q."/>
            <person name="Kakita M."/>
            <person name="Kanazawa T."/>
            <person name="Kawai Y."/>
            <person name="Kawashima T."/>
            <person name="Kennedy M."/>
            <person name="Kinose K."/>
            <person name="Kinoshita T."/>
            <person name="Kohara Y."/>
            <person name="Koide E."/>
            <person name="Komatsu K."/>
            <person name="Kopischke S."/>
            <person name="Kubo M."/>
            <person name="Kyozuka J."/>
            <person name="Lagercrantz U."/>
            <person name="Lin S.S."/>
            <person name="Lindquist E."/>
            <person name="Lipzen A.M."/>
            <person name="Lu C.W."/>
            <person name="De Luna E."/>
            <person name="Martienssen R.A."/>
            <person name="Minamino N."/>
            <person name="Mizutani M."/>
            <person name="Mizutani M."/>
            <person name="Mochizuki N."/>
            <person name="Monte I."/>
            <person name="Mosher R."/>
            <person name="Nagasaki H."/>
            <person name="Nakagami H."/>
            <person name="Naramoto S."/>
            <person name="Nishitani K."/>
            <person name="Ohtani M."/>
            <person name="Okamoto T."/>
            <person name="Okumura M."/>
            <person name="Phillips J."/>
            <person name="Pollak B."/>
            <person name="Reinders A."/>
            <person name="Rovekamp M."/>
            <person name="Sano R."/>
            <person name="Sawa S."/>
            <person name="Schmid M.W."/>
            <person name="Shirakawa M."/>
            <person name="Solano R."/>
            <person name="Spunde A."/>
            <person name="Suetsugu N."/>
            <person name="Sugano S."/>
            <person name="Sugiyama A."/>
            <person name="Sun R."/>
            <person name="Suzuki Y."/>
            <person name="Takenaka M."/>
            <person name="Takezawa D."/>
            <person name="Tomogane H."/>
            <person name="Tsuzuki M."/>
            <person name="Ueda T."/>
            <person name="Umeda M."/>
            <person name="Ward J.M."/>
            <person name="Watanabe Y."/>
            <person name="Yazaki K."/>
            <person name="Yokoyama R."/>
            <person name="Yoshitake Y."/>
            <person name="Yotsui I."/>
            <person name="Zachgo S."/>
            <person name="Schmutz J."/>
        </authorList>
    </citation>
    <scope>NUCLEOTIDE SEQUENCE [LARGE SCALE GENOMIC DNA]</scope>
    <source>
        <strain evidence="5">Tak-1</strain>
    </source>
</reference>
<dbReference type="PROSITE" id="PS50011">
    <property type="entry name" value="PROTEIN_KINASE_DOM"/>
    <property type="match status" value="1"/>
</dbReference>
<keyword evidence="5" id="KW-1185">Reference proteome</keyword>
<dbReference type="Proteomes" id="UP000244005">
    <property type="component" value="Unassembled WGS sequence"/>
</dbReference>
<feature type="domain" description="Protein kinase" evidence="3">
    <location>
        <begin position="573"/>
        <end position="900"/>
    </location>
</feature>
<dbReference type="PANTHER" id="PTHR10566">
    <property type="entry name" value="CHAPERONE-ACTIVITY OF BC1 COMPLEX CABC1 -RELATED"/>
    <property type="match status" value="1"/>
</dbReference>
<dbReference type="InterPro" id="IPR050154">
    <property type="entry name" value="UbiB_kinase"/>
</dbReference>
<dbReference type="SUPFAM" id="SSF56112">
    <property type="entry name" value="Protein kinase-like (PK-like)"/>
    <property type="match status" value="1"/>
</dbReference>
<dbReference type="CDD" id="cd05121">
    <property type="entry name" value="ABC1_ADCK3-like"/>
    <property type="match status" value="1"/>
</dbReference>
<dbReference type="Gramene" id="Mp6g02700.1">
    <property type="protein sequence ID" value="Mp6g02700.1.cds"/>
    <property type="gene ID" value="Mp6g02700"/>
</dbReference>
<evidence type="ECO:0000256" key="1">
    <source>
        <dbReference type="ARBA" id="ARBA00009670"/>
    </source>
</evidence>
<organism evidence="4 5">
    <name type="scientific">Marchantia polymorpha</name>
    <name type="common">Common liverwort</name>
    <name type="synonym">Marchantia aquatica</name>
    <dbReference type="NCBI Taxonomy" id="3197"/>
    <lineage>
        <taxon>Eukaryota</taxon>
        <taxon>Viridiplantae</taxon>
        <taxon>Streptophyta</taxon>
        <taxon>Embryophyta</taxon>
        <taxon>Marchantiophyta</taxon>
        <taxon>Marchantiopsida</taxon>
        <taxon>Marchantiidae</taxon>
        <taxon>Marchantiales</taxon>
        <taxon>Marchantiaceae</taxon>
        <taxon>Marchantia</taxon>
    </lineage>
</organism>
<evidence type="ECO:0000256" key="2">
    <source>
        <dbReference type="SAM" id="MobiDB-lite"/>
    </source>
</evidence>
<proteinExistence type="inferred from homology"/>
<dbReference type="GO" id="GO:0005524">
    <property type="term" value="F:ATP binding"/>
    <property type="evidence" value="ECO:0007669"/>
    <property type="project" value="InterPro"/>
</dbReference>
<dbReference type="EMBL" id="KZ772707">
    <property type="protein sequence ID" value="PTQ41265.1"/>
    <property type="molecule type" value="Genomic_DNA"/>
</dbReference>
<name>A0A2R6X583_MARPO</name>
<dbReference type="InterPro" id="IPR004147">
    <property type="entry name" value="ABC1_dom"/>
</dbReference>
<feature type="region of interest" description="Disordered" evidence="2">
    <location>
        <begin position="1132"/>
        <end position="1151"/>
    </location>
</feature>
<evidence type="ECO:0000313" key="4">
    <source>
        <dbReference type="EMBL" id="PTQ41265.1"/>
    </source>
</evidence>
<dbReference type="PANTHER" id="PTHR10566:SF123">
    <property type="entry name" value="PROTEIN KINASE SUPERFAMILY PROTEIN"/>
    <property type="match status" value="1"/>
</dbReference>
<accession>A0A2R6X583</accession>
<feature type="region of interest" description="Disordered" evidence="2">
    <location>
        <begin position="287"/>
        <end position="310"/>
    </location>
</feature>
<protein>
    <recommendedName>
        <fullName evidence="3">Protein kinase domain-containing protein</fullName>
    </recommendedName>
</protein>
<dbReference type="InterPro" id="IPR000719">
    <property type="entry name" value="Prot_kinase_dom"/>
</dbReference>
<dbReference type="InterPro" id="IPR011009">
    <property type="entry name" value="Kinase-like_dom_sf"/>
</dbReference>
<dbReference type="GO" id="GO:0004672">
    <property type="term" value="F:protein kinase activity"/>
    <property type="evidence" value="ECO:0000318"/>
    <property type="project" value="GO_Central"/>
</dbReference>
<dbReference type="Pfam" id="PF03109">
    <property type="entry name" value="ABC1"/>
    <property type="match status" value="1"/>
</dbReference>
<comment type="similarity">
    <text evidence="1">Belongs to the protein kinase superfamily. ADCK protein kinase family.</text>
</comment>
<evidence type="ECO:0000259" key="3">
    <source>
        <dbReference type="PROSITE" id="PS50011"/>
    </source>
</evidence>
<dbReference type="AlphaFoldDB" id="A0A2R6X583"/>
<feature type="compositionally biased region" description="Polar residues" evidence="2">
    <location>
        <begin position="287"/>
        <end position="298"/>
    </location>
</feature>
<feature type="compositionally biased region" description="Polar residues" evidence="2">
    <location>
        <begin position="1139"/>
        <end position="1151"/>
    </location>
</feature>
<dbReference type="OMA" id="LRFCWTS"/>
<dbReference type="OrthoDB" id="427480at2759"/>
<sequence>MASAYGSNGLAGGLVPKARTQSSGFSSSTKKAFLTVNGNARTGFPNAHIAFRAGFLPHRDLVCRASRQLGAMLKPVQVASPASVLSSKVHFSRKVAVVHPYERVCRDRRLSGSLSVFCNARRAVDAVEEKRKVVVNVVDKEMILRPRAERAESFKQSPELDSRNATTIDSPQGASILTVHQEELEITESAEPTEAFVNEDEKNVNVSGRRRIVEDSEKSVVENDALLVGDKRVDHLKSFVELDSSNINSTPSTASRSVNGELLAVDTLHIDALPGVDNARSVESMQENYSSPTKNQSVKAGLVSKPQKKTNADAQLKEAFSGIKRILAKDGEKVMGWARNLRERTGVDKIIARDVETIQEAVNWVKELALPDLKKDVTEIVAMRILEDPSAVPGPPSKWPQPQYHELSGRALLAADLQTLSSYGDHVKEMLGAWRVPLQTRYNPDYVADYFNRRPHLLVSRFLEVAAAFSSVAVQVLIDGQKVSRDKFGSKDEEEHLRYTLKSAAALKNMLVGLGPTFIKVAQSLSSRPDLIGTDTAKVLSELQDRLAPFPTGEAMAVIEQELGVPLGQVFTRLSVDPVAAASFGQVYRGQTVEGQEVAVKVQRPDLLFTVARDIYILRLGLGLVRKVAGMSSDISILADELGRGLFGELDYTLEAANAITFETAHAKLSYVKVPKTLPHLTSKRVLTMEWIDGFRPSDLHLIAQGGTIDGEVITVTQQREAKVALDNLVKKGVESSLVQLLETGVMHADPHPGNLLFTKDGNLTYLDFGLICHMEKSHQAAMLAAIAHLVNGEWGYLANDLGDMDVLKPTTDRFALRLALERVFGDGPDAVVKDGLPDINFGQVTGKLWEIALKFRLRLPPYYTLVLRSLASLEGIALSVDPNYKVFASAYPYVVTRLLTDNSRPTRQVLQSLVLNDKKELRWDRIASIVKTSQAEPSNMKSPGSAENGEQKSGANFEMAGRKNAFIALLSFSLSQKGSCIRRVLVEADTISLAKSFISAPASSYRRKVANILSEAFYRSGLRLLDIEQEGCTGASSISNQGETQSLEEPTGSGQDFRKVLFDCAVISPDALLKNRRLWFLMKVLAGKMQRAPLLQLKVGWTIMTMVCYAAAMALHRVMVTLSDKLLSTESEKRSNELKQSSPRPILSYQ</sequence>
<gene>
    <name evidence="4" type="ORF">MARPO_0035s0057</name>
</gene>
<evidence type="ECO:0000313" key="5">
    <source>
        <dbReference type="Proteomes" id="UP000244005"/>
    </source>
</evidence>